<dbReference type="EMBL" id="AP019860">
    <property type="protein sequence ID" value="BBM86338.1"/>
    <property type="molecule type" value="Genomic_DNA"/>
</dbReference>
<organism evidence="4 5">
    <name type="scientific">Uabimicrobium amorphum</name>
    <dbReference type="NCBI Taxonomy" id="2596890"/>
    <lineage>
        <taxon>Bacteria</taxon>
        <taxon>Pseudomonadati</taxon>
        <taxon>Planctomycetota</taxon>
        <taxon>Candidatus Uabimicrobiia</taxon>
        <taxon>Candidatus Uabimicrobiales</taxon>
        <taxon>Candidatus Uabimicrobiaceae</taxon>
        <taxon>Candidatus Uabimicrobium</taxon>
    </lineage>
</organism>
<dbReference type="PANTHER" id="PTHR12697">
    <property type="entry name" value="PBS LYASE HEAT-LIKE PROTEIN"/>
    <property type="match status" value="1"/>
</dbReference>
<dbReference type="PROSITE" id="PS50176">
    <property type="entry name" value="ARM_REPEAT"/>
    <property type="match status" value="1"/>
</dbReference>
<name>A0A5S9IQP4_UABAM</name>
<dbReference type="Pfam" id="PF00656">
    <property type="entry name" value="Peptidase_C14"/>
    <property type="match status" value="1"/>
</dbReference>
<dbReference type="Pfam" id="PF03130">
    <property type="entry name" value="HEAT_PBS"/>
    <property type="match status" value="1"/>
</dbReference>
<feature type="coiled-coil region" evidence="2">
    <location>
        <begin position="558"/>
        <end position="592"/>
    </location>
</feature>
<dbReference type="Gene3D" id="1.25.10.10">
    <property type="entry name" value="Leucine-rich Repeat Variant"/>
    <property type="match status" value="12"/>
</dbReference>
<dbReference type="GO" id="GO:0016829">
    <property type="term" value="F:lyase activity"/>
    <property type="evidence" value="ECO:0007669"/>
    <property type="project" value="UniProtKB-KW"/>
</dbReference>
<dbReference type="InterPro" id="IPR029030">
    <property type="entry name" value="Caspase-like_dom_sf"/>
</dbReference>
<keyword evidence="4" id="KW-0456">Lyase</keyword>
<dbReference type="GO" id="GO:0016491">
    <property type="term" value="F:oxidoreductase activity"/>
    <property type="evidence" value="ECO:0007669"/>
    <property type="project" value="TreeGrafter"/>
</dbReference>
<dbReference type="RefSeq" id="WP_151970402.1">
    <property type="nucleotide sequence ID" value="NZ_AP019860.1"/>
</dbReference>
<dbReference type="InterPro" id="IPR011989">
    <property type="entry name" value="ARM-like"/>
</dbReference>
<dbReference type="InterPro" id="IPR000225">
    <property type="entry name" value="Armadillo"/>
</dbReference>
<proteinExistence type="predicted"/>
<dbReference type="PROSITE" id="PS50077">
    <property type="entry name" value="HEAT_REPEAT"/>
    <property type="match status" value="12"/>
</dbReference>
<dbReference type="Pfam" id="PF13646">
    <property type="entry name" value="HEAT_2"/>
    <property type="match status" value="9"/>
</dbReference>
<keyword evidence="5" id="KW-1185">Reference proteome</keyword>
<accession>A0A5S9IQP4</accession>
<keyword evidence="2" id="KW-0175">Coiled coil</keyword>
<dbReference type="GO" id="GO:0006508">
    <property type="term" value="P:proteolysis"/>
    <property type="evidence" value="ECO:0007669"/>
    <property type="project" value="InterPro"/>
</dbReference>
<evidence type="ECO:0000313" key="4">
    <source>
        <dbReference type="EMBL" id="BBM86338.1"/>
    </source>
</evidence>
<dbReference type="SUPFAM" id="SSF52129">
    <property type="entry name" value="Caspase-like"/>
    <property type="match status" value="1"/>
</dbReference>
<dbReference type="InterPro" id="IPR021133">
    <property type="entry name" value="HEAT_type_2"/>
</dbReference>
<dbReference type="SMART" id="SM00567">
    <property type="entry name" value="EZ_HEAT"/>
    <property type="match status" value="35"/>
</dbReference>
<dbReference type="Gene3D" id="3.40.50.1460">
    <property type="match status" value="1"/>
</dbReference>
<gene>
    <name evidence="4" type="ORF">UABAM_04724</name>
</gene>
<dbReference type="KEGG" id="uam:UABAM_04724"/>
<dbReference type="InterPro" id="IPR016024">
    <property type="entry name" value="ARM-type_fold"/>
</dbReference>
<dbReference type="Proteomes" id="UP000326354">
    <property type="component" value="Chromosome"/>
</dbReference>
<sequence length="2143" mass="237964">MKKFVLLTVFLFVYLIAENNHSQQVVQKWIDQLQNGTKKQKLSAIKMLKEISYKEKLDTDIVKKIWDQTLKEDDNELVILIQKMVRSIEKKQLHYKHTSIKPKKKSYRADPSNLTKNLGGITVLGSSNDFPSKQKYENCYAIVIGINEYDNFTDLQGPNFDASEIAKVLNDRYQFKNILLLTDKAPIVSRENIEVKLGKVTKELIENSIKKLKTNKIKSKDALFFYYAGHGVPGYIVAGDSQKVLSSGQPAKETMISLTKIAKNLEVLNARHTLMVLDSCFSGSLLEKEHRPDFSHLTSKEFVDPGGNNLTRVFNRRAFQVITAGAGDEVVADKLDEISTVYAQQFKNSRGHSPFTAVFLQAIQGLTGRDDGIILASQLGFYMMDTLVNDDRIKASQAPRYENVGGNGDFMFFPSEKVLNPKMVAPLYLNGIEFAVFRRSGCEALKNFIHDQKNQKEKASLIKSALPHIAKLLEDKQSIPCVAALKFIKHMTQDYAEVKEFSIIVPTLVKILTQKKNPTFFSMESNTHLAIECLGSLSPHIKSVETVDILKKYHQQQKAKWEKQRNRLRPEIVEMEEEKLKKQINRKLLSQQANDYYENIKIYYWLNSKGVAELDKYEGQKNLFLSVAEKDTQKRLDAFEELKEKLEDQDFIDYFVTRDKNIRKQVLKFLEKDSRDLAILLELLAKKYNAVRFDVAKDLEMIGERAFLSIINRLAIAKDKNNLSSKTHLLLPFENWKKKSLFSFISKLDKEEKKFFLPYLVEVNFENLYSEAINPEIDEETRLAISYLLGEKDVLEPFIAKFFLSINAIDALGKKAAILTISQKKKYKYSIVMIFKELLKSPNNDVRSSAAEILGQIERKAEEVVPALIPLLQDQNSGVRSSAVSALGLFGKKAEKAVPSIVSLLKDPDEDVRRKTEKSLKNIGTAETITVFIQLLQNQDSVIRSFAVEILGRIGEKAHSAVPALILALKDQDSWVRSSVAEALGKIGEKAHSAVPDLIPLLQDKNSSVRRYVVEALGKIGQKAHSAIPALILALKDNDVRSSAVEALGKIGEKAHSAVPDLIPLLQDKNSSVRQHVVDTLGKIGEKAHAAVPALILALKDQDIWVTEALGKIGEKAVPALILALEDENKYVRAYAAQALGAIREKAQKAVPNLIFLIKNGDENTKEFAAQALGKIGKKAVPALILALEDENKYVRAYAAQALGAIGEKAEKAVPTLISLLQNQDENVRRNVVDALGQIGEKAEQAVPALIALLENENDFIESVVRALGRIGEKAFSSLILLSQKPILQAQDFYITVNAQQELKIIGEKAVPVFILLLQDPDSYVRSSAAKALRIIGEKAEQAVPALISLLQDQDSQVRNSAVQALGAIGKKAEKAVPALIPLLQDENVRMNVVEALGAIGKKAEQAVPALIPLLQDENVRMNVVEALGAIGEKAEQAVPALIPLLQDENVKISVLETLGLVGEKAVPVLIPLLQDENVHMRILAARALGAIGEKAEQAVPALIPLLQDKNRSARATAIRTLGNIGEKAYVVSSFLIPLLKKDKHEKIETIRALGKIGEKSHTVVPSLVNLLQDKNSDVRREASVALNEIGEKALLSLIPLLRENILVRSQAVQILGKIGEKSSTVTPFLIPLLQEKDVGVRGFAAAVLGEIGRDAVFSLILLLQDNNQYVKREAAKALEKMGEKAEKAVPTLISLLQDQDSEVRSSVIKALGSIGEKAEKAIPTLISLLQDQHAEVRSSAARALGNIGEKSIPILTPLLKDSDKYVRKNAIRVLGNIGEKAVPTLIPLLKSLDKYDRRNAAEALGQIGEKAEEVVPILTPLLKDPDKYVRMYTAEALGKIGEKAHTAVPDLILLLQDKNSYVGVREVEALGLIGEKAEQAAPVLISFLQEPNLDLKFSAAEALIQLGKVEEAIPALVSLIKEEDFFGRTYAIKTLGKIGEKAEKAVPTLILLLKNEDWLVKSSAAETLGMIGKKAEKAVPTLILLLQDDNRHVEKSVVEALIRIEKISPLIPLLRNKNYHVRYSAKKILINIGEKVLPFIREFVQTERNKATIESGLAILNRCLWNAYLEEKKIFHQMDIELLSLSKNKNYFDTVATIYAWQGNAKKAYEYAAKAIAETPKRVKLLLEGKAPKQVEENMKKK</sequence>
<feature type="domain" description="Peptidase C14 caspase" evidence="3">
    <location>
        <begin position="140"/>
        <end position="364"/>
    </location>
</feature>
<dbReference type="InterPro" id="IPR011600">
    <property type="entry name" value="Pept_C14_caspase"/>
</dbReference>
<reference evidence="4 5" key="1">
    <citation type="submission" date="2019-08" db="EMBL/GenBank/DDBJ databases">
        <title>Complete genome sequence of Candidatus Uab amorphum.</title>
        <authorList>
            <person name="Shiratori T."/>
            <person name="Suzuki S."/>
            <person name="Kakizawa Y."/>
            <person name="Ishida K."/>
        </authorList>
    </citation>
    <scope>NUCLEOTIDE SEQUENCE [LARGE SCALE GENOMIC DNA]</scope>
    <source>
        <strain evidence="4 5">SRT547</strain>
    </source>
</reference>
<dbReference type="GO" id="GO:0004197">
    <property type="term" value="F:cysteine-type endopeptidase activity"/>
    <property type="evidence" value="ECO:0007669"/>
    <property type="project" value="InterPro"/>
</dbReference>
<dbReference type="InterPro" id="IPR004155">
    <property type="entry name" value="PBS_lyase_HEAT"/>
</dbReference>
<dbReference type="SUPFAM" id="SSF48371">
    <property type="entry name" value="ARM repeat"/>
    <property type="match status" value="4"/>
</dbReference>
<evidence type="ECO:0000256" key="2">
    <source>
        <dbReference type="SAM" id="Coils"/>
    </source>
</evidence>
<evidence type="ECO:0000259" key="3">
    <source>
        <dbReference type="Pfam" id="PF00656"/>
    </source>
</evidence>
<protein>
    <submittedName>
        <fullName evidence="4">HEAT repeat-containing PBS lyase</fullName>
    </submittedName>
</protein>
<evidence type="ECO:0000313" key="5">
    <source>
        <dbReference type="Proteomes" id="UP000326354"/>
    </source>
</evidence>
<evidence type="ECO:0000256" key="1">
    <source>
        <dbReference type="ARBA" id="ARBA00045876"/>
    </source>
</evidence>
<dbReference type="PANTHER" id="PTHR12697:SF5">
    <property type="entry name" value="DEOXYHYPUSINE HYDROXYLASE"/>
    <property type="match status" value="1"/>
</dbReference>
<dbReference type="SMART" id="SM00185">
    <property type="entry name" value="ARM"/>
    <property type="match status" value="12"/>
</dbReference>
<comment type="function">
    <text evidence="1">Catalyzes the hydroxylation of the N(6)-(4-aminobutyl)-L-lysine intermediate produced by deoxyhypusine synthase/DHPS on a critical lysine of the eukaryotic translation initiation factor 5A/eIF-5A. This is the second step of the post-translational modification of that lysine into an unusual amino acid residue named hypusine. Hypusination is unique to mature eIF-5A factor and is essential for its function.</text>
</comment>
<dbReference type="OrthoDB" id="2482121at2"/>